<feature type="transmembrane region" description="Helical" evidence="2">
    <location>
        <begin position="82"/>
        <end position="104"/>
    </location>
</feature>
<dbReference type="EMBL" id="JAAAID010000184">
    <property type="protein sequence ID" value="KAG0021007.1"/>
    <property type="molecule type" value="Genomic_DNA"/>
</dbReference>
<keyword evidence="2" id="KW-0812">Transmembrane</keyword>
<feature type="transmembrane region" description="Helical" evidence="2">
    <location>
        <begin position="53"/>
        <end position="70"/>
    </location>
</feature>
<evidence type="ECO:0000313" key="4">
    <source>
        <dbReference type="Proteomes" id="UP000703661"/>
    </source>
</evidence>
<feature type="transmembrane region" description="Helical" evidence="2">
    <location>
        <begin position="176"/>
        <end position="196"/>
    </location>
</feature>
<keyword evidence="2" id="KW-1133">Transmembrane helix</keyword>
<keyword evidence="2" id="KW-0472">Membrane</keyword>
<feature type="region of interest" description="Disordered" evidence="1">
    <location>
        <begin position="316"/>
        <end position="444"/>
    </location>
</feature>
<feature type="compositionally biased region" description="Basic and acidic residues" evidence="1">
    <location>
        <begin position="434"/>
        <end position="444"/>
    </location>
</feature>
<evidence type="ECO:0000256" key="1">
    <source>
        <dbReference type="SAM" id="MobiDB-lite"/>
    </source>
</evidence>
<evidence type="ECO:0000256" key="2">
    <source>
        <dbReference type="SAM" id="Phobius"/>
    </source>
</evidence>
<dbReference type="AlphaFoldDB" id="A0A9P6T328"/>
<sequence>MIFLRRTASKYNLFPIINVAQYINQFCIFFLITTAFDTVSFRTALALNVVNNVAYFITKPTCMYLAYLRCSAVYPQFRKADWLHFFVIGFRAIELLMIVVVNIIQNHLCDGSVAKGTKCESLAIAWTFRDVGAPLFRFYYIVCEAIFYAKLFKTLKGMSQGKNVQLIQYRRFQTTLFTVDLLLLTFMSIYRIIGIFDADLPTYVYYELFSSTLTIFNLTEFGLNIRILFHTVTDAKSTSEHSSNGPSKVEMGTFDRGQGQGAAIASSNFSNGDGYRNREIGSYRKPSGASGYNQHNSRSPLTSFAAEAGYSSEYDLSSSTTAVSSPRCQNSRSRNIQDEEYDDFIPYNSNDIDAPFKGSSSQTFSPRVSQQEKHIISPSNFQSQAQNGFDEVTTAASSSEPSSSSSSPPLTPKDERRISNRISKPSRALISSDRSVHRRQDEIL</sequence>
<protein>
    <submittedName>
        <fullName evidence="3">Uncharacterized protein</fullName>
    </submittedName>
</protein>
<name>A0A9P6T328_9FUNG</name>
<feature type="transmembrane region" description="Helical" evidence="2">
    <location>
        <begin position="138"/>
        <end position="155"/>
    </location>
</feature>
<comment type="caution">
    <text evidence="3">The sequence shown here is derived from an EMBL/GenBank/DDBJ whole genome shotgun (WGS) entry which is preliminary data.</text>
</comment>
<feature type="compositionally biased region" description="Low complexity" evidence="1">
    <location>
        <begin position="397"/>
        <end position="408"/>
    </location>
</feature>
<dbReference type="Proteomes" id="UP000703661">
    <property type="component" value="Unassembled WGS sequence"/>
</dbReference>
<organism evidence="3 4">
    <name type="scientific">Entomortierella chlamydospora</name>
    <dbReference type="NCBI Taxonomy" id="101097"/>
    <lineage>
        <taxon>Eukaryota</taxon>
        <taxon>Fungi</taxon>
        <taxon>Fungi incertae sedis</taxon>
        <taxon>Mucoromycota</taxon>
        <taxon>Mortierellomycotina</taxon>
        <taxon>Mortierellomycetes</taxon>
        <taxon>Mortierellales</taxon>
        <taxon>Mortierellaceae</taxon>
        <taxon>Entomortierella</taxon>
    </lineage>
</organism>
<gene>
    <name evidence="3" type="ORF">BGZ80_003212</name>
</gene>
<feature type="compositionally biased region" description="Polar residues" evidence="1">
    <location>
        <begin position="316"/>
        <end position="334"/>
    </location>
</feature>
<evidence type="ECO:0000313" key="3">
    <source>
        <dbReference type="EMBL" id="KAG0021007.1"/>
    </source>
</evidence>
<proteinExistence type="predicted"/>
<feature type="compositionally biased region" description="Polar residues" evidence="1">
    <location>
        <begin position="377"/>
        <end position="387"/>
    </location>
</feature>
<keyword evidence="4" id="KW-1185">Reference proteome</keyword>
<accession>A0A9P6T328</accession>
<feature type="compositionally biased region" description="Polar residues" evidence="1">
    <location>
        <begin position="358"/>
        <end position="369"/>
    </location>
</feature>
<feature type="transmembrane region" description="Helical" evidence="2">
    <location>
        <begin position="12"/>
        <end position="33"/>
    </location>
</feature>
<feature type="region of interest" description="Disordered" evidence="1">
    <location>
        <begin position="263"/>
        <end position="298"/>
    </location>
</feature>
<reference evidence="3" key="1">
    <citation type="journal article" date="2020" name="Fungal Divers.">
        <title>Resolving the Mortierellaceae phylogeny through synthesis of multi-gene phylogenetics and phylogenomics.</title>
        <authorList>
            <person name="Vandepol N."/>
            <person name="Liber J."/>
            <person name="Desiro A."/>
            <person name="Na H."/>
            <person name="Kennedy M."/>
            <person name="Barry K."/>
            <person name="Grigoriev I.V."/>
            <person name="Miller A.N."/>
            <person name="O'Donnell K."/>
            <person name="Stajich J.E."/>
            <person name="Bonito G."/>
        </authorList>
    </citation>
    <scope>NUCLEOTIDE SEQUENCE</scope>
    <source>
        <strain evidence="3">NRRL 2769</strain>
    </source>
</reference>